<accession>A0A0M3I7P5</accession>
<organism evidence="1 2">
    <name type="scientific">Ascaris lumbricoides</name>
    <name type="common">Giant roundworm</name>
    <dbReference type="NCBI Taxonomy" id="6252"/>
    <lineage>
        <taxon>Eukaryota</taxon>
        <taxon>Metazoa</taxon>
        <taxon>Ecdysozoa</taxon>
        <taxon>Nematoda</taxon>
        <taxon>Chromadorea</taxon>
        <taxon>Rhabditida</taxon>
        <taxon>Spirurina</taxon>
        <taxon>Ascaridomorpha</taxon>
        <taxon>Ascaridoidea</taxon>
        <taxon>Ascarididae</taxon>
        <taxon>Ascaris</taxon>
    </lineage>
</organism>
<protein>
    <submittedName>
        <fullName evidence="2">Secreted protein</fullName>
    </submittedName>
</protein>
<dbReference type="Proteomes" id="UP000036681">
    <property type="component" value="Unplaced"/>
</dbReference>
<reference evidence="2" key="1">
    <citation type="submission" date="2017-02" db="UniProtKB">
        <authorList>
            <consortium name="WormBaseParasite"/>
        </authorList>
    </citation>
    <scope>IDENTIFICATION</scope>
</reference>
<evidence type="ECO:0000313" key="1">
    <source>
        <dbReference type="Proteomes" id="UP000036681"/>
    </source>
</evidence>
<dbReference type="WBParaSite" id="ALUE_0001324101-mRNA-1">
    <property type="protein sequence ID" value="ALUE_0001324101-mRNA-1"/>
    <property type="gene ID" value="ALUE_0001324101"/>
</dbReference>
<evidence type="ECO:0000313" key="2">
    <source>
        <dbReference type="WBParaSite" id="ALUE_0001324101-mRNA-1"/>
    </source>
</evidence>
<name>A0A0M3I7P5_ASCLU</name>
<keyword evidence="1" id="KW-1185">Reference proteome</keyword>
<sequence length="61" mass="7004">MQSKQRALCKCASITVISNACARTLFSCHFRQQPLSRHNCCNFPINSDVRFRRSSITLMLI</sequence>
<proteinExistence type="predicted"/>
<dbReference type="AlphaFoldDB" id="A0A0M3I7P5"/>